<dbReference type="Pfam" id="PF01594">
    <property type="entry name" value="AI-2E_transport"/>
    <property type="match status" value="1"/>
</dbReference>
<accession>A0A933SCE5</accession>
<keyword evidence="6 8" id="KW-1133">Transmembrane helix</keyword>
<comment type="similarity">
    <text evidence="2">Belongs to the autoinducer-2 exporter (AI-2E) (TC 2.A.86) family.</text>
</comment>
<evidence type="ECO:0000313" key="10">
    <source>
        <dbReference type="Proteomes" id="UP000696931"/>
    </source>
</evidence>
<dbReference type="GO" id="GO:0005886">
    <property type="term" value="C:plasma membrane"/>
    <property type="evidence" value="ECO:0007669"/>
    <property type="project" value="UniProtKB-SubCell"/>
</dbReference>
<feature type="transmembrane region" description="Helical" evidence="8">
    <location>
        <begin position="274"/>
        <end position="294"/>
    </location>
</feature>
<feature type="transmembrane region" description="Helical" evidence="8">
    <location>
        <begin position="153"/>
        <end position="175"/>
    </location>
</feature>
<keyword evidence="5 8" id="KW-0812">Transmembrane</keyword>
<protein>
    <submittedName>
        <fullName evidence="9">AI-2E family transporter</fullName>
    </submittedName>
</protein>
<evidence type="ECO:0000256" key="5">
    <source>
        <dbReference type="ARBA" id="ARBA00022692"/>
    </source>
</evidence>
<feature type="transmembrane region" description="Helical" evidence="8">
    <location>
        <begin position="32"/>
        <end position="53"/>
    </location>
</feature>
<feature type="transmembrane region" description="Helical" evidence="8">
    <location>
        <begin position="306"/>
        <end position="328"/>
    </location>
</feature>
<dbReference type="AlphaFoldDB" id="A0A933SCE5"/>
<comment type="caution">
    <text evidence="9">The sequence shown here is derived from an EMBL/GenBank/DDBJ whole genome shotgun (WGS) entry which is preliminary data.</text>
</comment>
<evidence type="ECO:0000256" key="7">
    <source>
        <dbReference type="ARBA" id="ARBA00023136"/>
    </source>
</evidence>
<organism evidence="9 10">
    <name type="scientific">Eiseniibacteriota bacterium</name>
    <dbReference type="NCBI Taxonomy" id="2212470"/>
    <lineage>
        <taxon>Bacteria</taxon>
        <taxon>Candidatus Eiseniibacteriota</taxon>
    </lineage>
</organism>
<reference evidence="9" key="1">
    <citation type="submission" date="2020-07" db="EMBL/GenBank/DDBJ databases">
        <title>Huge and variable diversity of episymbiotic CPR bacteria and DPANN archaea in groundwater ecosystems.</title>
        <authorList>
            <person name="He C.Y."/>
            <person name="Keren R."/>
            <person name="Whittaker M."/>
            <person name="Farag I.F."/>
            <person name="Doudna J."/>
            <person name="Cate J.H.D."/>
            <person name="Banfield J.F."/>
        </authorList>
    </citation>
    <scope>NUCLEOTIDE SEQUENCE</scope>
    <source>
        <strain evidence="9">NC_groundwater_1813_Pr3_B-0.1um_71_17</strain>
    </source>
</reference>
<feature type="transmembrane region" description="Helical" evidence="8">
    <location>
        <begin position="7"/>
        <end position="26"/>
    </location>
</feature>
<evidence type="ECO:0000313" key="9">
    <source>
        <dbReference type="EMBL" id="MBI5169125.1"/>
    </source>
</evidence>
<keyword evidence="7 8" id="KW-0472">Membrane</keyword>
<keyword evidence="3" id="KW-0813">Transport</keyword>
<evidence type="ECO:0000256" key="4">
    <source>
        <dbReference type="ARBA" id="ARBA00022475"/>
    </source>
</evidence>
<dbReference type="PANTHER" id="PTHR21716:SF53">
    <property type="entry name" value="PERMEASE PERM-RELATED"/>
    <property type="match status" value="1"/>
</dbReference>
<sequence>MSRRIALTRSTLPWIVGALGLMLWALPDVVVLVGFSVLLAYALLPAVALLERVRLGRGRNLSRGVAAAIVMLALVGVVGWLLALAVPRLGAEAAQFASVAPATLRRLLDAIDGWAAAHGYGTVVGPALAQARADLPSLVPQLGGTLAAWTGRVVGGVGSLLGYALVPLLAFYLLADSAAVQSSALRFVPGELRPELQRIGQSVNRALLSYVRGQAVVCLVTGAAAALLLALLQFPAALLLGVLAGLAQLIPYIGFTVTIVTITLVGLSVDPLHAAIGAAVYFAVDWVTGTFITPRVMERYLKMHPFVVTVSVIVGARLLGPAGALLALPGAAILQAVIASLASEPKGSDAAAE</sequence>
<name>A0A933SCE5_UNCEI</name>
<feature type="transmembrane region" description="Helical" evidence="8">
    <location>
        <begin position="215"/>
        <end position="243"/>
    </location>
</feature>
<evidence type="ECO:0000256" key="3">
    <source>
        <dbReference type="ARBA" id="ARBA00022448"/>
    </source>
</evidence>
<evidence type="ECO:0000256" key="6">
    <source>
        <dbReference type="ARBA" id="ARBA00022989"/>
    </source>
</evidence>
<comment type="subcellular location">
    <subcellularLocation>
        <location evidence="1">Cell membrane</location>
        <topology evidence="1">Multi-pass membrane protein</topology>
    </subcellularLocation>
</comment>
<dbReference type="EMBL" id="JACRIW010000042">
    <property type="protein sequence ID" value="MBI5169125.1"/>
    <property type="molecule type" value="Genomic_DNA"/>
</dbReference>
<dbReference type="PANTHER" id="PTHR21716">
    <property type="entry name" value="TRANSMEMBRANE PROTEIN"/>
    <property type="match status" value="1"/>
</dbReference>
<dbReference type="InterPro" id="IPR002549">
    <property type="entry name" value="AI-2E-like"/>
</dbReference>
<feature type="transmembrane region" description="Helical" evidence="8">
    <location>
        <begin position="65"/>
        <end position="86"/>
    </location>
</feature>
<dbReference type="Proteomes" id="UP000696931">
    <property type="component" value="Unassembled WGS sequence"/>
</dbReference>
<feature type="transmembrane region" description="Helical" evidence="8">
    <location>
        <begin position="249"/>
        <end position="267"/>
    </location>
</feature>
<gene>
    <name evidence="9" type="ORF">HZA61_06530</name>
</gene>
<proteinExistence type="inferred from homology"/>
<evidence type="ECO:0000256" key="1">
    <source>
        <dbReference type="ARBA" id="ARBA00004651"/>
    </source>
</evidence>
<evidence type="ECO:0000256" key="2">
    <source>
        <dbReference type="ARBA" id="ARBA00009773"/>
    </source>
</evidence>
<evidence type="ECO:0000256" key="8">
    <source>
        <dbReference type="SAM" id="Phobius"/>
    </source>
</evidence>
<dbReference type="GO" id="GO:0055085">
    <property type="term" value="P:transmembrane transport"/>
    <property type="evidence" value="ECO:0007669"/>
    <property type="project" value="TreeGrafter"/>
</dbReference>
<keyword evidence="4" id="KW-1003">Cell membrane</keyword>